<feature type="chain" id="PRO_5028116199" description="DUF4856 domain-containing protein" evidence="1">
    <location>
        <begin position="23"/>
        <end position="368"/>
    </location>
</feature>
<evidence type="ECO:0008006" key="3">
    <source>
        <dbReference type="Google" id="ProtNLM"/>
    </source>
</evidence>
<evidence type="ECO:0000313" key="2">
    <source>
        <dbReference type="EMBL" id="CAA6799046.1"/>
    </source>
</evidence>
<evidence type="ECO:0000256" key="1">
    <source>
        <dbReference type="SAM" id="SignalP"/>
    </source>
</evidence>
<dbReference type="AlphaFoldDB" id="A0A6S6RTZ4"/>
<sequence>MKTNITFLTVSLLILFSHSACQKTNDNYNILTTYSYDNVSYSSQTVRIKMIEELVSYAESVNTAPSSPLSATVLINMYTNSDAPFSDPDLNSSGKELKSKVAVPFQSEFEQYMNALETTSLSANQTAMRNQAGLSTSNSGAQTFLLNENGVELSQIIEKGLAAACLYYQSTVVYLGETKMNVDNRSLTAGRGTNMEHHWDEAFGYFGAPVDFPSNIFNLSIWAGASNKINSILGCNSRIMNAFLKGRAAISAQDYDARDEARETIKEEWELVLAAVAISYLNDAKEEANDPALFYHNLTEAYAFILGLKSGPSKIILDTDIDLILTMLAGSSNPLEANFYTTTTQDINNTIDAISSTYTSLEDVKANL</sequence>
<reference evidence="2" key="1">
    <citation type="submission" date="2020-01" db="EMBL/GenBank/DDBJ databases">
        <authorList>
            <person name="Meier V. D."/>
            <person name="Meier V D."/>
        </authorList>
    </citation>
    <scope>NUCLEOTIDE SEQUENCE</scope>
    <source>
        <strain evidence="2">HLG_WM_MAG_10</strain>
    </source>
</reference>
<dbReference type="EMBL" id="CACVAQ010000019">
    <property type="protein sequence ID" value="CAA6799046.1"/>
    <property type="molecule type" value="Genomic_DNA"/>
</dbReference>
<protein>
    <recommendedName>
        <fullName evidence="3">DUF4856 domain-containing protein</fullName>
    </recommendedName>
</protein>
<name>A0A6S6RTZ4_9BACT</name>
<feature type="signal peptide" evidence="1">
    <location>
        <begin position="1"/>
        <end position="22"/>
    </location>
</feature>
<proteinExistence type="predicted"/>
<gene>
    <name evidence="2" type="ORF">HELGO_WM28609</name>
</gene>
<accession>A0A6S6RTZ4</accession>
<organism evidence="2">
    <name type="scientific">uncultured Aureispira sp</name>
    <dbReference type="NCBI Taxonomy" id="1331704"/>
    <lineage>
        <taxon>Bacteria</taxon>
        <taxon>Pseudomonadati</taxon>
        <taxon>Bacteroidota</taxon>
        <taxon>Saprospiria</taxon>
        <taxon>Saprospirales</taxon>
        <taxon>Saprospiraceae</taxon>
        <taxon>Aureispira</taxon>
        <taxon>environmental samples</taxon>
    </lineage>
</organism>
<keyword evidence="1" id="KW-0732">Signal</keyword>
<dbReference type="Pfam" id="PF16148">
    <property type="entry name" value="DUF4856"/>
    <property type="match status" value="1"/>
</dbReference>
<dbReference type="InterPro" id="IPR032331">
    <property type="entry name" value="DUF4856"/>
</dbReference>